<proteinExistence type="inferred from homology"/>
<feature type="active site" description="Proton acceptor" evidence="4">
    <location>
        <position position="40"/>
    </location>
</feature>
<reference evidence="8" key="2">
    <citation type="submission" date="2023-05" db="EMBL/GenBank/DDBJ databases">
        <authorList>
            <consortium name="Lawrence Berkeley National Laboratory"/>
            <person name="Steindorff A."/>
            <person name="Hensen N."/>
            <person name="Bonometti L."/>
            <person name="Westerberg I."/>
            <person name="Brannstrom I.O."/>
            <person name="Guillou S."/>
            <person name="Cros-Aarteil S."/>
            <person name="Calhoun S."/>
            <person name="Haridas S."/>
            <person name="Kuo A."/>
            <person name="Mondo S."/>
            <person name="Pangilinan J."/>
            <person name="Riley R."/>
            <person name="Labutti K."/>
            <person name="Andreopoulos B."/>
            <person name="Lipzen A."/>
            <person name="Chen C."/>
            <person name="Yanf M."/>
            <person name="Daum C."/>
            <person name="Ng V."/>
            <person name="Clum A."/>
            <person name="Ohm R."/>
            <person name="Martin F."/>
            <person name="Silar P."/>
            <person name="Natvig D."/>
            <person name="Lalanne C."/>
            <person name="Gautier V."/>
            <person name="Ament-Velasquez S.L."/>
            <person name="Kruys A."/>
            <person name="Hutchinson M.I."/>
            <person name="Powell A.J."/>
            <person name="Barry K."/>
            <person name="Miller A.N."/>
            <person name="Grigoriev I.V."/>
            <person name="Debuchy R."/>
            <person name="Gladieux P."/>
            <person name="Thoren M.H."/>
            <person name="Johannesson H."/>
        </authorList>
    </citation>
    <scope>NUCLEOTIDE SEQUENCE</scope>
    <source>
        <strain evidence="8">PSN309</strain>
    </source>
</reference>
<dbReference type="InterPro" id="IPR023296">
    <property type="entry name" value="Glyco_hydro_beta-prop_sf"/>
</dbReference>
<keyword evidence="2 6" id="KW-0378">Hydrolase</keyword>
<sequence>MFGTITLLPLLFLLLLRHPSPVSSQSTSSQTPLLAIDFPDPAILLDSSGTYYAFATSSGVINIQAASAPSPSGPWTYLSQTDLLPDGPGPWTAGPGSQTWAPSVVELAPQKYVLYYSGQLSGNNSAFHCVGAATASSVLGPYTPLAEPFACPLDEGGAIDPSGFLDPVSGKRYVVYKIDGNSLGNGGSCNNDVSPIVPTPILLQEVDVDDGITLVGKPVKILDRDEQDGPLVEAPDLWWDGEGGQYVLFYSNHCWSEPGYSVNYATSPKIGGVYEKAGEPLVATGDGANVTAPGGASSLPGGEIVFHGFCGDGRCLFGLGIAGGGEDGVVRVEGVYS</sequence>
<feature type="chain" id="PRO_5042981260" evidence="7">
    <location>
        <begin position="25"/>
        <end position="337"/>
    </location>
</feature>
<dbReference type="GO" id="GO:0005975">
    <property type="term" value="P:carbohydrate metabolic process"/>
    <property type="evidence" value="ECO:0007669"/>
    <property type="project" value="InterPro"/>
</dbReference>
<comment type="similarity">
    <text evidence="1 6">Belongs to the glycosyl hydrolase 43 family.</text>
</comment>
<gene>
    <name evidence="8" type="ORF">QBC35DRAFT_63049</name>
</gene>
<dbReference type="Pfam" id="PF04616">
    <property type="entry name" value="Glyco_hydro_43"/>
    <property type="match status" value="1"/>
</dbReference>
<evidence type="ECO:0000256" key="4">
    <source>
        <dbReference type="PIRSR" id="PIRSR606710-1"/>
    </source>
</evidence>
<dbReference type="InterPro" id="IPR051795">
    <property type="entry name" value="Glycosyl_Hydrlase_43"/>
</dbReference>
<evidence type="ECO:0000256" key="6">
    <source>
        <dbReference type="RuleBase" id="RU361187"/>
    </source>
</evidence>
<evidence type="ECO:0000313" key="8">
    <source>
        <dbReference type="EMBL" id="KAK4190677.1"/>
    </source>
</evidence>
<evidence type="ECO:0000313" key="9">
    <source>
        <dbReference type="Proteomes" id="UP001302126"/>
    </source>
</evidence>
<evidence type="ECO:0000256" key="2">
    <source>
        <dbReference type="ARBA" id="ARBA00022801"/>
    </source>
</evidence>
<protein>
    <submittedName>
        <fullName evidence="8">Family 43 putative glycoside hydrolase</fullName>
    </submittedName>
</protein>
<dbReference type="InterPro" id="IPR006710">
    <property type="entry name" value="Glyco_hydro_43"/>
</dbReference>
<keyword evidence="9" id="KW-1185">Reference proteome</keyword>
<organism evidence="8 9">
    <name type="scientific">Podospora australis</name>
    <dbReference type="NCBI Taxonomy" id="1536484"/>
    <lineage>
        <taxon>Eukaryota</taxon>
        <taxon>Fungi</taxon>
        <taxon>Dikarya</taxon>
        <taxon>Ascomycota</taxon>
        <taxon>Pezizomycotina</taxon>
        <taxon>Sordariomycetes</taxon>
        <taxon>Sordariomycetidae</taxon>
        <taxon>Sordariales</taxon>
        <taxon>Podosporaceae</taxon>
        <taxon>Podospora</taxon>
    </lineage>
</organism>
<dbReference type="Proteomes" id="UP001302126">
    <property type="component" value="Unassembled WGS sequence"/>
</dbReference>
<evidence type="ECO:0000256" key="1">
    <source>
        <dbReference type="ARBA" id="ARBA00009865"/>
    </source>
</evidence>
<dbReference type="GO" id="GO:0004553">
    <property type="term" value="F:hydrolase activity, hydrolyzing O-glycosyl compounds"/>
    <property type="evidence" value="ECO:0007669"/>
    <property type="project" value="InterPro"/>
</dbReference>
<dbReference type="AlphaFoldDB" id="A0AAN6X3C5"/>
<feature type="site" description="Important for catalytic activity, responsible for pKa modulation of the active site Glu and correct orientation of both the proton donor and substrate" evidence="5">
    <location>
        <position position="160"/>
    </location>
</feature>
<reference evidence="8" key="1">
    <citation type="journal article" date="2023" name="Mol. Phylogenet. Evol.">
        <title>Genome-scale phylogeny and comparative genomics of the fungal order Sordariales.</title>
        <authorList>
            <person name="Hensen N."/>
            <person name="Bonometti L."/>
            <person name="Westerberg I."/>
            <person name="Brannstrom I.O."/>
            <person name="Guillou S."/>
            <person name="Cros-Aarteil S."/>
            <person name="Calhoun S."/>
            <person name="Haridas S."/>
            <person name="Kuo A."/>
            <person name="Mondo S."/>
            <person name="Pangilinan J."/>
            <person name="Riley R."/>
            <person name="LaButti K."/>
            <person name="Andreopoulos B."/>
            <person name="Lipzen A."/>
            <person name="Chen C."/>
            <person name="Yan M."/>
            <person name="Daum C."/>
            <person name="Ng V."/>
            <person name="Clum A."/>
            <person name="Steindorff A."/>
            <person name="Ohm R.A."/>
            <person name="Martin F."/>
            <person name="Silar P."/>
            <person name="Natvig D.O."/>
            <person name="Lalanne C."/>
            <person name="Gautier V."/>
            <person name="Ament-Velasquez S.L."/>
            <person name="Kruys A."/>
            <person name="Hutchinson M.I."/>
            <person name="Powell A.J."/>
            <person name="Barry K."/>
            <person name="Miller A.N."/>
            <person name="Grigoriev I.V."/>
            <person name="Debuchy R."/>
            <person name="Gladieux P."/>
            <person name="Hiltunen Thoren M."/>
            <person name="Johannesson H."/>
        </authorList>
    </citation>
    <scope>NUCLEOTIDE SEQUENCE</scope>
    <source>
        <strain evidence="8">PSN309</strain>
    </source>
</reference>
<accession>A0AAN6X3C5</accession>
<evidence type="ECO:0000256" key="3">
    <source>
        <dbReference type="ARBA" id="ARBA00023295"/>
    </source>
</evidence>
<dbReference type="EMBL" id="MU864364">
    <property type="protein sequence ID" value="KAK4190677.1"/>
    <property type="molecule type" value="Genomic_DNA"/>
</dbReference>
<comment type="caution">
    <text evidence="8">The sequence shown here is derived from an EMBL/GenBank/DDBJ whole genome shotgun (WGS) entry which is preliminary data.</text>
</comment>
<feature type="signal peptide" evidence="7">
    <location>
        <begin position="1"/>
        <end position="24"/>
    </location>
</feature>
<dbReference type="SUPFAM" id="SSF75005">
    <property type="entry name" value="Arabinanase/levansucrase/invertase"/>
    <property type="match status" value="1"/>
</dbReference>
<dbReference type="PANTHER" id="PTHR42812:SF5">
    <property type="entry name" value="ENDO-ARABINASE"/>
    <property type="match status" value="1"/>
</dbReference>
<name>A0AAN6X3C5_9PEZI</name>
<keyword evidence="3 6" id="KW-0326">Glycosidase</keyword>
<dbReference type="Gene3D" id="2.115.10.20">
    <property type="entry name" value="Glycosyl hydrolase domain, family 43"/>
    <property type="match status" value="1"/>
</dbReference>
<feature type="active site" description="Proton donor" evidence="4">
    <location>
        <position position="233"/>
    </location>
</feature>
<dbReference type="CDD" id="cd08999">
    <property type="entry name" value="GH43_ABN-like"/>
    <property type="match status" value="1"/>
</dbReference>
<evidence type="ECO:0000256" key="5">
    <source>
        <dbReference type="PIRSR" id="PIRSR606710-2"/>
    </source>
</evidence>
<evidence type="ECO:0000256" key="7">
    <source>
        <dbReference type="SAM" id="SignalP"/>
    </source>
</evidence>
<keyword evidence="7" id="KW-0732">Signal</keyword>
<dbReference type="PANTHER" id="PTHR42812">
    <property type="entry name" value="BETA-XYLOSIDASE"/>
    <property type="match status" value="1"/>
</dbReference>